<evidence type="ECO:0000259" key="1">
    <source>
        <dbReference type="PROSITE" id="PS51186"/>
    </source>
</evidence>
<organism evidence="2 3">
    <name type="scientific">Kitasatospora terrestris</name>
    <dbReference type="NCBI Taxonomy" id="258051"/>
    <lineage>
        <taxon>Bacteria</taxon>
        <taxon>Bacillati</taxon>
        <taxon>Actinomycetota</taxon>
        <taxon>Actinomycetes</taxon>
        <taxon>Kitasatosporales</taxon>
        <taxon>Streptomycetaceae</taxon>
        <taxon>Kitasatospora</taxon>
    </lineage>
</organism>
<proteinExistence type="predicted"/>
<gene>
    <name evidence="2" type="ORF">GCM10023235_68910</name>
</gene>
<dbReference type="EMBL" id="BAABIS010000001">
    <property type="protein sequence ID" value="GAA4878964.1"/>
    <property type="molecule type" value="Genomic_DNA"/>
</dbReference>
<dbReference type="InterPro" id="IPR016181">
    <property type="entry name" value="Acyl_CoA_acyltransferase"/>
</dbReference>
<dbReference type="Proteomes" id="UP001501752">
    <property type="component" value="Unassembled WGS sequence"/>
</dbReference>
<dbReference type="PROSITE" id="PS51186">
    <property type="entry name" value="GNAT"/>
    <property type="match status" value="1"/>
</dbReference>
<dbReference type="SUPFAM" id="SSF55729">
    <property type="entry name" value="Acyl-CoA N-acyltransferases (Nat)"/>
    <property type="match status" value="1"/>
</dbReference>
<keyword evidence="3" id="KW-1185">Reference proteome</keyword>
<feature type="domain" description="N-acetyltransferase" evidence="1">
    <location>
        <begin position="7"/>
        <end position="173"/>
    </location>
</feature>
<protein>
    <recommendedName>
        <fullName evidence="1">N-acetyltransferase domain-containing protein</fullName>
    </recommendedName>
</protein>
<dbReference type="CDD" id="cd04301">
    <property type="entry name" value="NAT_SF"/>
    <property type="match status" value="1"/>
</dbReference>
<sequence>MLHGAKIGLRARHEDDIPVLLDELHGDVVTRTRGDDRPWRPVAPGATAGNPFRVDDLPEDVVCFSAVDLAGGELLGEAVLWGIDPHKRSAHLGLALRPAHRGKGLGADVVRVLCDYGFAVRGLNRLQVETLADNTPMIKAAERAGFTVEGTLRSSTWVYGGFADETILGLLAAEWTR</sequence>
<accession>A0ABP9EI47</accession>
<evidence type="ECO:0000313" key="3">
    <source>
        <dbReference type="Proteomes" id="UP001501752"/>
    </source>
</evidence>
<dbReference type="Pfam" id="PF13302">
    <property type="entry name" value="Acetyltransf_3"/>
    <property type="match status" value="1"/>
</dbReference>
<dbReference type="PANTHER" id="PTHR43441:SF2">
    <property type="entry name" value="FAMILY ACETYLTRANSFERASE, PUTATIVE (AFU_ORTHOLOGUE AFUA_7G00850)-RELATED"/>
    <property type="match status" value="1"/>
</dbReference>
<dbReference type="Gene3D" id="3.40.630.30">
    <property type="match status" value="1"/>
</dbReference>
<dbReference type="InterPro" id="IPR051908">
    <property type="entry name" value="Ribosomal_N-acetyltransferase"/>
</dbReference>
<dbReference type="PANTHER" id="PTHR43441">
    <property type="entry name" value="RIBOSOMAL-PROTEIN-SERINE ACETYLTRANSFERASE"/>
    <property type="match status" value="1"/>
</dbReference>
<dbReference type="InterPro" id="IPR000182">
    <property type="entry name" value="GNAT_dom"/>
</dbReference>
<comment type="caution">
    <text evidence="2">The sequence shown here is derived from an EMBL/GenBank/DDBJ whole genome shotgun (WGS) entry which is preliminary data.</text>
</comment>
<name>A0ABP9EI47_9ACTN</name>
<dbReference type="RefSeq" id="WP_345700824.1">
    <property type="nucleotide sequence ID" value="NZ_BAABIS010000001.1"/>
</dbReference>
<reference evidence="3" key="1">
    <citation type="journal article" date="2019" name="Int. J. Syst. Evol. Microbiol.">
        <title>The Global Catalogue of Microorganisms (GCM) 10K type strain sequencing project: providing services to taxonomists for standard genome sequencing and annotation.</title>
        <authorList>
            <consortium name="The Broad Institute Genomics Platform"/>
            <consortium name="The Broad Institute Genome Sequencing Center for Infectious Disease"/>
            <person name="Wu L."/>
            <person name="Ma J."/>
        </authorList>
    </citation>
    <scope>NUCLEOTIDE SEQUENCE [LARGE SCALE GENOMIC DNA]</scope>
    <source>
        <strain evidence="3">JCM 13006</strain>
    </source>
</reference>
<evidence type="ECO:0000313" key="2">
    <source>
        <dbReference type="EMBL" id="GAA4878964.1"/>
    </source>
</evidence>